<dbReference type="InterPro" id="IPR036890">
    <property type="entry name" value="HATPase_C_sf"/>
</dbReference>
<evidence type="ECO:0000256" key="9">
    <source>
        <dbReference type="ARBA" id="ARBA00022777"/>
    </source>
</evidence>
<feature type="transmembrane region" description="Helical" evidence="14">
    <location>
        <begin position="12"/>
        <end position="34"/>
    </location>
</feature>
<dbReference type="SMART" id="SM00387">
    <property type="entry name" value="HATPase_c"/>
    <property type="match status" value="1"/>
</dbReference>
<keyword evidence="11 14" id="KW-1133">Transmembrane helix</keyword>
<keyword evidence="12" id="KW-0902">Two-component regulatory system</keyword>
<evidence type="ECO:0000256" key="14">
    <source>
        <dbReference type="SAM" id="Phobius"/>
    </source>
</evidence>
<keyword evidence="13 14" id="KW-0472">Membrane</keyword>
<dbReference type="PANTHER" id="PTHR34220:SF11">
    <property type="entry name" value="SENSOR PROTEIN KINASE HPTS"/>
    <property type="match status" value="1"/>
</dbReference>
<evidence type="ECO:0000256" key="6">
    <source>
        <dbReference type="ARBA" id="ARBA00022679"/>
    </source>
</evidence>
<dbReference type="Pfam" id="PF02518">
    <property type="entry name" value="HATPase_c"/>
    <property type="match status" value="1"/>
</dbReference>
<evidence type="ECO:0000256" key="5">
    <source>
        <dbReference type="ARBA" id="ARBA00022553"/>
    </source>
</evidence>
<evidence type="ECO:0000256" key="8">
    <source>
        <dbReference type="ARBA" id="ARBA00022741"/>
    </source>
</evidence>
<keyword evidence="4" id="KW-1003">Cell membrane</keyword>
<feature type="domain" description="HAMP" evidence="16">
    <location>
        <begin position="328"/>
        <end position="380"/>
    </location>
</feature>
<dbReference type="InterPro" id="IPR050640">
    <property type="entry name" value="Bact_2-comp_sensor_kinase"/>
</dbReference>
<evidence type="ECO:0000256" key="3">
    <source>
        <dbReference type="ARBA" id="ARBA00012438"/>
    </source>
</evidence>
<keyword evidence="5" id="KW-0597">Phosphoprotein</keyword>
<keyword evidence="8" id="KW-0547">Nucleotide-binding</keyword>
<keyword evidence="18" id="KW-1185">Reference proteome</keyword>
<dbReference type="Gene3D" id="6.10.340.10">
    <property type="match status" value="1"/>
</dbReference>
<keyword evidence="9 17" id="KW-0418">Kinase</keyword>
<dbReference type="InterPro" id="IPR010559">
    <property type="entry name" value="Sig_transdc_His_kin_internal"/>
</dbReference>
<comment type="catalytic activity">
    <reaction evidence="1">
        <text>ATP + protein L-histidine = ADP + protein N-phospho-L-histidine.</text>
        <dbReference type="EC" id="2.7.13.3"/>
    </reaction>
</comment>
<evidence type="ECO:0000313" key="18">
    <source>
        <dbReference type="Proteomes" id="UP000199228"/>
    </source>
</evidence>
<evidence type="ECO:0000256" key="11">
    <source>
        <dbReference type="ARBA" id="ARBA00022989"/>
    </source>
</evidence>
<dbReference type="RefSeq" id="WP_176762312.1">
    <property type="nucleotide sequence ID" value="NZ_FMXR01000008.1"/>
</dbReference>
<keyword evidence="10" id="KW-0067">ATP-binding</keyword>
<dbReference type="SUPFAM" id="SSF55874">
    <property type="entry name" value="ATPase domain of HSP90 chaperone/DNA topoisomerase II/histidine kinase"/>
    <property type="match status" value="1"/>
</dbReference>
<keyword evidence="7 14" id="KW-0812">Transmembrane</keyword>
<comment type="subcellular location">
    <subcellularLocation>
        <location evidence="2">Cell membrane</location>
        <topology evidence="2">Multi-pass membrane protein</topology>
    </subcellularLocation>
</comment>
<dbReference type="InterPro" id="IPR005467">
    <property type="entry name" value="His_kinase_dom"/>
</dbReference>
<evidence type="ECO:0000259" key="16">
    <source>
        <dbReference type="PROSITE" id="PS50885"/>
    </source>
</evidence>
<name>A0A1G6B588_EUBOX</name>
<dbReference type="STRING" id="1732.SAMN02910417_01190"/>
<evidence type="ECO:0000259" key="15">
    <source>
        <dbReference type="PROSITE" id="PS50109"/>
    </source>
</evidence>
<evidence type="ECO:0000256" key="1">
    <source>
        <dbReference type="ARBA" id="ARBA00000085"/>
    </source>
</evidence>
<dbReference type="Gene3D" id="3.30.565.10">
    <property type="entry name" value="Histidine kinase-like ATPase, C-terminal domain"/>
    <property type="match status" value="1"/>
</dbReference>
<keyword evidence="6" id="KW-0808">Transferase</keyword>
<evidence type="ECO:0000256" key="10">
    <source>
        <dbReference type="ARBA" id="ARBA00022840"/>
    </source>
</evidence>
<dbReference type="GO" id="GO:0005886">
    <property type="term" value="C:plasma membrane"/>
    <property type="evidence" value="ECO:0007669"/>
    <property type="project" value="UniProtKB-SubCell"/>
</dbReference>
<dbReference type="SMART" id="SM00304">
    <property type="entry name" value="HAMP"/>
    <property type="match status" value="1"/>
</dbReference>
<evidence type="ECO:0000256" key="13">
    <source>
        <dbReference type="ARBA" id="ARBA00023136"/>
    </source>
</evidence>
<evidence type="ECO:0000256" key="12">
    <source>
        <dbReference type="ARBA" id="ARBA00023012"/>
    </source>
</evidence>
<dbReference type="Pfam" id="PF06580">
    <property type="entry name" value="His_kinase"/>
    <property type="match status" value="1"/>
</dbReference>
<dbReference type="InterPro" id="IPR003594">
    <property type="entry name" value="HATPase_dom"/>
</dbReference>
<dbReference type="Pfam" id="PF00672">
    <property type="entry name" value="HAMP"/>
    <property type="match status" value="1"/>
</dbReference>
<reference evidence="17 18" key="1">
    <citation type="submission" date="2016-10" db="EMBL/GenBank/DDBJ databases">
        <authorList>
            <person name="de Groot N.N."/>
        </authorList>
    </citation>
    <scope>NUCLEOTIDE SEQUENCE [LARGE SCALE GENOMIC DNA]</scope>
    <source>
        <strain evidence="17 18">DSM 3217</strain>
    </source>
</reference>
<protein>
    <recommendedName>
        <fullName evidence="3">histidine kinase</fullName>
        <ecNumber evidence="3">2.7.13.3</ecNumber>
    </recommendedName>
</protein>
<dbReference type="AlphaFoldDB" id="A0A1G6B588"/>
<dbReference type="EC" id="2.7.13.3" evidence="3"/>
<evidence type="ECO:0000313" key="17">
    <source>
        <dbReference type="EMBL" id="SDB15805.1"/>
    </source>
</evidence>
<sequence length="611" mass="70804">MKKIKIQSTFQKLTLAFLLCGMLPLLVCVFFFFVREYKVVRDVMVSNYSQITNYFTRNVEDILESVDSVMEVMYDYDDGEQTLAEVLQDEDMQQSEKALYMQKMFRTLIAQSEYISSERFADNAGNVYSYYFDPNKTLRKGADFYTSYAGDKYDEAMADTSLTIYAATQESKFCINSDDFVFVIRRNFMNISNVKSIQEKPLGTMYMDINVENIGEVVDNMQLDHAQVYLYLKEEQRYLYSENDEDYIDGADPLGDYVDNMKDSSGYFISKDHMLVIYEKIEDTDIYSVVVADEEIAYSNIGHSKLMLVLILCFVVFTLLILYMNFSRWISSPVVELKRVMEKVQTGDLSVRAKSESKDEMAYIIDGFNKMVEDLDAYIKEVYMAKICRQNAELNALKMQIQPHYLYNTLDVIRMTALDQEDRKTAKLLESLAKQLRYVLGEQAERVPILDEINMLKEYAVIMQVRFRESFDFHVSLSDEDARLMTLKMLFQPIVENAIKHGIRPKNKKGRVAVEVSRQESFLMVTVMDDGVGMSEELVTHIMDSLQNQPIGYRDQDGILSIGMKNVYDRIRLSCGEEYGFVVESIEGMGTIVTFRLPIWEEADEESNHGR</sequence>
<evidence type="ECO:0000256" key="2">
    <source>
        <dbReference type="ARBA" id="ARBA00004651"/>
    </source>
</evidence>
<evidence type="ECO:0000256" key="4">
    <source>
        <dbReference type="ARBA" id="ARBA00022475"/>
    </source>
</evidence>
<feature type="domain" description="Histidine kinase" evidence="15">
    <location>
        <begin position="401"/>
        <end position="601"/>
    </location>
</feature>
<dbReference type="EMBL" id="FMXR01000008">
    <property type="protein sequence ID" value="SDB15805.1"/>
    <property type="molecule type" value="Genomic_DNA"/>
</dbReference>
<evidence type="ECO:0000256" key="7">
    <source>
        <dbReference type="ARBA" id="ARBA00022692"/>
    </source>
</evidence>
<gene>
    <name evidence="17" type="ORF">SAMN02910417_01190</name>
</gene>
<dbReference type="Proteomes" id="UP000199228">
    <property type="component" value="Unassembled WGS sequence"/>
</dbReference>
<proteinExistence type="predicted"/>
<dbReference type="SUPFAM" id="SSF158472">
    <property type="entry name" value="HAMP domain-like"/>
    <property type="match status" value="1"/>
</dbReference>
<dbReference type="PROSITE" id="PS50885">
    <property type="entry name" value="HAMP"/>
    <property type="match status" value="1"/>
</dbReference>
<organism evidence="17 18">
    <name type="scientific">Eubacterium oxidoreducens</name>
    <dbReference type="NCBI Taxonomy" id="1732"/>
    <lineage>
        <taxon>Bacteria</taxon>
        <taxon>Bacillati</taxon>
        <taxon>Bacillota</taxon>
        <taxon>Clostridia</taxon>
        <taxon>Eubacteriales</taxon>
        <taxon>Eubacteriaceae</taxon>
        <taxon>Eubacterium</taxon>
    </lineage>
</organism>
<feature type="transmembrane region" description="Helical" evidence="14">
    <location>
        <begin position="306"/>
        <end position="326"/>
    </location>
</feature>
<accession>A0A1G6B588</accession>
<dbReference type="CDD" id="cd06225">
    <property type="entry name" value="HAMP"/>
    <property type="match status" value="1"/>
</dbReference>
<dbReference type="InterPro" id="IPR003660">
    <property type="entry name" value="HAMP_dom"/>
</dbReference>
<dbReference type="PROSITE" id="PS50109">
    <property type="entry name" value="HIS_KIN"/>
    <property type="match status" value="1"/>
</dbReference>
<dbReference type="GO" id="GO:0000155">
    <property type="term" value="F:phosphorelay sensor kinase activity"/>
    <property type="evidence" value="ECO:0007669"/>
    <property type="project" value="InterPro"/>
</dbReference>
<dbReference type="PANTHER" id="PTHR34220">
    <property type="entry name" value="SENSOR HISTIDINE KINASE YPDA"/>
    <property type="match status" value="1"/>
</dbReference>
<dbReference type="GO" id="GO:0005524">
    <property type="term" value="F:ATP binding"/>
    <property type="evidence" value="ECO:0007669"/>
    <property type="project" value="UniProtKB-KW"/>
</dbReference>